<comment type="caution">
    <text evidence="10">The sequence shown here is derived from an EMBL/GenBank/DDBJ whole genome shotgun (WGS) entry which is preliminary data.</text>
</comment>
<evidence type="ECO:0000256" key="3">
    <source>
        <dbReference type="ARBA" id="ARBA00022448"/>
    </source>
</evidence>
<evidence type="ECO:0000256" key="7">
    <source>
        <dbReference type="ARBA" id="ARBA00023136"/>
    </source>
</evidence>
<evidence type="ECO:0000256" key="9">
    <source>
        <dbReference type="SAM" id="Phobius"/>
    </source>
</evidence>
<proteinExistence type="inferred from homology"/>
<evidence type="ECO:0000256" key="8">
    <source>
        <dbReference type="PIRNR" id="PIRNR028784"/>
    </source>
</evidence>
<feature type="transmembrane region" description="Helical" evidence="9">
    <location>
        <begin position="6"/>
        <end position="25"/>
    </location>
</feature>
<dbReference type="PANTHER" id="PTHR34702">
    <property type="entry name" value="NA(+)/H(+) ANTIPORTER SUBUNIT F1"/>
    <property type="match status" value="1"/>
</dbReference>
<evidence type="ECO:0000313" key="11">
    <source>
        <dbReference type="Proteomes" id="UP000653056"/>
    </source>
</evidence>
<gene>
    <name evidence="10" type="ORF">GCM10007160_11430</name>
</gene>
<comment type="similarity">
    <text evidence="2 8">Belongs to the CPA3 antiporters (TC 2.A.63) subunit F family.</text>
</comment>
<protein>
    <submittedName>
        <fullName evidence="10">Monovalent cation/H+ antiporter subunit F</fullName>
    </submittedName>
</protein>
<reference evidence="11" key="1">
    <citation type="journal article" date="2019" name="Int. J. Syst. Evol. Microbiol.">
        <title>The Global Catalogue of Microorganisms (GCM) 10K type strain sequencing project: providing services to taxonomists for standard genome sequencing and annotation.</title>
        <authorList>
            <consortium name="The Broad Institute Genomics Platform"/>
            <consortium name="The Broad Institute Genome Sequencing Center for Infectious Disease"/>
            <person name="Wu L."/>
            <person name="Ma J."/>
        </authorList>
    </citation>
    <scope>NUCLEOTIDE SEQUENCE [LARGE SCALE GENOMIC DNA]</scope>
    <source>
        <strain evidence="11">KCTC 22228</strain>
    </source>
</reference>
<keyword evidence="11" id="KW-1185">Reference proteome</keyword>
<keyword evidence="6 9" id="KW-1133">Transmembrane helix</keyword>
<feature type="transmembrane region" description="Helical" evidence="9">
    <location>
        <begin position="34"/>
        <end position="54"/>
    </location>
</feature>
<sequence>MIAAVIPLALFLFSISLLLSLYRLLRGPDITDRILGLDTLNINAIAVIVLAGIYMDTTMIFEAALLIALMGFVGTIAMTKYLVRGDVIE</sequence>
<keyword evidence="8" id="KW-0406">Ion transport</keyword>
<dbReference type="InterPro" id="IPR007208">
    <property type="entry name" value="MrpF/PhaF-like"/>
</dbReference>
<dbReference type="EMBL" id="BMXS01000004">
    <property type="protein sequence ID" value="GGX85949.1"/>
    <property type="molecule type" value="Genomic_DNA"/>
</dbReference>
<dbReference type="PIRSF" id="PIRSF028784">
    <property type="entry name" value="MrpF"/>
    <property type="match status" value="1"/>
</dbReference>
<keyword evidence="7 8" id="KW-0472">Membrane</keyword>
<feature type="transmembrane region" description="Helical" evidence="9">
    <location>
        <begin position="60"/>
        <end position="83"/>
    </location>
</feature>
<evidence type="ECO:0000256" key="2">
    <source>
        <dbReference type="ARBA" id="ARBA00009212"/>
    </source>
</evidence>
<evidence type="ECO:0000256" key="4">
    <source>
        <dbReference type="ARBA" id="ARBA00022475"/>
    </source>
</evidence>
<dbReference type="RefSeq" id="WP_189467076.1">
    <property type="nucleotide sequence ID" value="NZ_BMXS01000004.1"/>
</dbReference>
<keyword evidence="4 8" id="KW-1003">Cell membrane</keyword>
<dbReference type="Proteomes" id="UP000653056">
    <property type="component" value="Unassembled WGS sequence"/>
</dbReference>
<keyword evidence="8" id="KW-0050">Antiport</keyword>
<keyword evidence="5 9" id="KW-0812">Transmembrane</keyword>
<evidence type="ECO:0000313" key="10">
    <source>
        <dbReference type="EMBL" id="GGX85949.1"/>
    </source>
</evidence>
<evidence type="ECO:0000256" key="5">
    <source>
        <dbReference type="ARBA" id="ARBA00022692"/>
    </source>
</evidence>
<keyword evidence="3 8" id="KW-0813">Transport</keyword>
<dbReference type="PANTHER" id="PTHR34702:SF1">
    <property type="entry name" value="NA(+)_H(+) ANTIPORTER SUBUNIT F"/>
    <property type="match status" value="1"/>
</dbReference>
<dbReference type="NCBIfam" id="NF004812">
    <property type="entry name" value="PRK06161.1"/>
    <property type="match status" value="1"/>
</dbReference>
<accession>A0ABQ2YKG4</accession>
<name>A0ABQ2YKG4_9GAMM</name>
<organism evidence="10 11">
    <name type="scientific">Litchfieldella qijiaojingensis</name>
    <dbReference type="NCBI Taxonomy" id="980347"/>
    <lineage>
        <taxon>Bacteria</taxon>
        <taxon>Pseudomonadati</taxon>
        <taxon>Pseudomonadota</taxon>
        <taxon>Gammaproteobacteria</taxon>
        <taxon>Oceanospirillales</taxon>
        <taxon>Halomonadaceae</taxon>
        <taxon>Litchfieldella</taxon>
    </lineage>
</organism>
<evidence type="ECO:0000256" key="6">
    <source>
        <dbReference type="ARBA" id="ARBA00022989"/>
    </source>
</evidence>
<comment type="subcellular location">
    <subcellularLocation>
        <location evidence="1 8">Cell membrane</location>
        <topology evidence="1 8">Multi-pass membrane protein</topology>
    </subcellularLocation>
</comment>
<evidence type="ECO:0000256" key="1">
    <source>
        <dbReference type="ARBA" id="ARBA00004651"/>
    </source>
</evidence>
<dbReference type="Pfam" id="PF04066">
    <property type="entry name" value="MrpF_PhaF"/>
    <property type="match status" value="1"/>
</dbReference>